<protein>
    <recommendedName>
        <fullName evidence="2">diguanylate cyclase</fullName>
        <ecNumber evidence="2">2.7.7.65</ecNumber>
    </recommendedName>
</protein>
<dbReference type="SUPFAM" id="SSF103190">
    <property type="entry name" value="Sensory domain-like"/>
    <property type="match status" value="1"/>
</dbReference>
<dbReference type="EC" id="2.7.7.65" evidence="2"/>
<accession>A0ABU9HAJ0</accession>
<dbReference type="InterPro" id="IPR043128">
    <property type="entry name" value="Rev_trsase/Diguanyl_cyclase"/>
</dbReference>
<feature type="transmembrane region" description="Helical" evidence="8">
    <location>
        <begin position="20"/>
        <end position="40"/>
    </location>
</feature>
<dbReference type="InterPro" id="IPR029787">
    <property type="entry name" value="Nucleotide_cyclase"/>
</dbReference>
<dbReference type="SUPFAM" id="SSF55073">
    <property type="entry name" value="Nucleotide cyclase"/>
    <property type="match status" value="1"/>
</dbReference>
<dbReference type="Proteomes" id="UP001366060">
    <property type="component" value="Unassembled WGS sequence"/>
</dbReference>
<keyword evidence="5 8" id="KW-1133">Transmembrane helix</keyword>
<dbReference type="PANTHER" id="PTHR45138">
    <property type="entry name" value="REGULATORY COMPONENTS OF SENSORY TRANSDUCTION SYSTEM"/>
    <property type="match status" value="1"/>
</dbReference>
<evidence type="ECO:0000256" key="3">
    <source>
        <dbReference type="ARBA" id="ARBA00022475"/>
    </source>
</evidence>
<keyword evidence="11" id="KW-1185">Reference proteome</keyword>
<dbReference type="CDD" id="cd18774">
    <property type="entry name" value="PDC2_HK_sensor"/>
    <property type="match status" value="1"/>
</dbReference>
<dbReference type="Gene3D" id="3.30.450.20">
    <property type="entry name" value="PAS domain"/>
    <property type="match status" value="1"/>
</dbReference>
<dbReference type="GO" id="GO:0052621">
    <property type="term" value="F:diguanylate cyclase activity"/>
    <property type="evidence" value="ECO:0007669"/>
    <property type="project" value="UniProtKB-EC"/>
</dbReference>
<dbReference type="PANTHER" id="PTHR45138:SF9">
    <property type="entry name" value="DIGUANYLATE CYCLASE DGCM-RELATED"/>
    <property type="match status" value="1"/>
</dbReference>
<evidence type="ECO:0000256" key="1">
    <source>
        <dbReference type="ARBA" id="ARBA00004651"/>
    </source>
</evidence>
<evidence type="ECO:0000256" key="4">
    <source>
        <dbReference type="ARBA" id="ARBA00022692"/>
    </source>
</evidence>
<proteinExistence type="predicted"/>
<evidence type="ECO:0000256" key="6">
    <source>
        <dbReference type="ARBA" id="ARBA00023136"/>
    </source>
</evidence>
<dbReference type="InterPro" id="IPR029151">
    <property type="entry name" value="Sensor-like_sf"/>
</dbReference>
<dbReference type="Pfam" id="PF00990">
    <property type="entry name" value="GGDEF"/>
    <property type="match status" value="1"/>
</dbReference>
<name>A0ABU9HAJ0_9GAMM</name>
<organism evidence="10 11">
    <name type="scientific">Psychromonas arctica</name>
    <dbReference type="NCBI Taxonomy" id="168275"/>
    <lineage>
        <taxon>Bacteria</taxon>
        <taxon>Pseudomonadati</taxon>
        <taxon>Pseudomonadota</taxon>
        <taxon>Gammaproteobacteria</taxon>
        <taxon>Alteromonadales</taxon>
        <taxon>Psychromonadaceae</taxon>
        <taxon>Psychromonas</taxon>
    </lineage>
</organism>
<evidence type="ECO:0000313" key="11">
    <source>
        <dbReference type="Proteomes" id="UP001366060"/>
    </source>
</evidence>
<dbReference type="EMBL" id="JBAKBA010000012">
    <property type="protein sequence ID" value="MEL0658890.1"/>
    <property type="molecule type" value="Genomic_DNA"/>
</dbReference>
<evidence type="ECO:0000256" key="8">
    <source>
        <dbReference type="SAM" id="Phobius"/>
    </source>
</evidence>
<dbReference type="InterPro" id="IPR050469">
    <property type="entry name" value="Diguanylate_Cyclase"/>
</dbReference>
<dbReference type="PROSITE" id="PS50887">
    <property type="entry name" value="GGDEF"/>
    <property type="match status" value="1"/>
</dbReference>
<dbReference type="InterPro" id="IPR033479">
    <property type="entry name" value="dCache_1"/>
</dbReference>
<reference evidence="10 11" key="1">
    <citation type="submission" date="2024-02" db="EMBL/GenBank/DDBJ databases">
        <title>Bacteria isolated from the canopy kelp, Nereocystis luetkeana.</title>
        <authorList>
            <person name="Pfister C.A."/>
            <person name="Younker I.T."/>
            <person name="Light S.H."/>
        </authorList>
    </citation>
    <scope>NUCLEOTIDE SEQUENCE [LARGE SCALE GENOMIC DNA]</scope>
    <source>
        <strain evidence="10 11">TI.2.07</strain>
    </source>
</reference>
<dbReference type="SMART" id="SM00267">
    <property type="entry name" value="GGDEF"/>
    <property type="match status" value="1"/>
</dbReference>
<keyword evidence="6 8" id="KW-0472">Membrane</keyword>
<evidence type="ECO:0000256" key="2">
    <source>
        <dbReference type="ARBA" id="ARBA00012528"/>
    </source>
</evidence>
<evidence type="ECO:0000256" key="7">
    <source>
        <dbReference type="ARBA" id="ARBA00034247"/>
    </source>
</evidence>
<dbReference type="NCBIfam" id="TIGR00254">
    <property type="entry name" value="GGDEF"/>
    <property type="match status" value="1"/>
</dbReference>
<gene>
    <name evidence="10" type="ORF">V6255_07005</name>
</gene>
<evidence type="ECO:0000313" key="10">
    <source>
        <dbReference type="EMBL" id="MEL0658890.1"/>
    </source>
</evidence>
<evidence type="ECO:0000259" key="9">
    <source>
        <dbReference type="PROSITE" id="PS50887"/>
    </source>
</evidence>
<dbReference type="RefSeq" id="WP_341627510.1">
    <property type="nucleotide sequence ID" value="NZ_JBAKBA010000012.1"/>
</dbReference>
<comment type="subcellular location">
    <subcellularLocation>
        <location evidence="1">Cell membrane</location>
        <topology evidence="1">Multi-pass membrane protein</topology>
    </subcellularLocation>
</comment>
<dbReference type="CDD" id="cd01949">
    <property type="entry name" value="GGDEF"/>
    <property type="match status" value="1"/>
</dbReference>
<keyword evidence="3" id="KW-1003">Cell membrane</keyword>
<evidence type="ECO:0000256" key="5">
    <source>
        <dbReference type="ARBA" id="ARBA00022989"/>
    </source>
</evidence>
<comment type="catalytic activity">
    <reaction evidence="7">
        <text>2 GTP = 3',3'-c-di-GMP + 2 diphosphate</text>
        <dbReference type="Rhea" id="RHEA:24898"/>
        <dbReference type="ChEBI" id="CHEBI:33019"/>
        <dbReference type="ChEBI" id="CHEBI:37565"/>
        <dbReference type="ChEBI" id="CHEBI:58805"/>
        <dbReference type="EC" id="2.7.7.65"/>
    </reaction>
</comment>
<feature type="domain" description="GGDEF" evidence="9">
    <location>
        <begin position="412"/>
        <end position="547"/>
    </location>
</feature>
<sequence>MKTLLDHMAPSRISTKLSIYVSAFIVVAFTLLQIYNFLIIKSEIKNQINKEQYTKAKFIAKDIKNKIDKRTKFLVALADLIPPEQMQSEDFLTEKIKEHIAFTNFFPQGFAVINPTGKGVIAEYPVIPSRKNLDLSNREWLINAKNSQHIIISSPFRSEVTDEVLVVIAKALRDKNGQVLGILEAPIFLNRPGFMEYIFDHDYNETSDTLVISRASQIFLASSTPSLVFKSIPKRGEDIFYDQVMDGFNGVGDTVDASGDEMLAAAANISFLNWFVIVRTPVDKVYQTINESLETSIISGVIVSLAVFLAITFFLFFFFNPLKEAAESVKEMVLNKQPLKHIEGYKNDEIGDLIVGFNAVIDMVNERRDKLEKSNATLESLSQIDDLTGVFNRRWLDHTLNKLWQVKTRSQEPLTLLLIDIDEFKKFNDTYGHIAGDKCLKKVAENIQKSINRPTDFFARYGGEEFVILLEGDLVEGFAIAEKTRQVVNNLQITHSESPYDHVTISLGVSSVIPQLNTDSVELVKQADLALYQSKRRGKNRYECFQHKE</sequence>
<dbReference type="Gene3D" id="3.30.70.270">
    <property type="match status" value="1"/>
</dbReference>
<feature type="transmembrane region" description="Helical" evidence="8">
    <location>
        <begin position="297"/>
        <end position="319"/>
    </location>
</feature>
<dbReference type="InterPro" id="IPR000160">
    <property type="entry name" value="GGDEF_dom"/>
</dbReference>
<keyword evidence="10" id="KW-0808">Transferase</keyword>
<dbReference type="CDD" id="cd18773">
    <property type="entry name" value="PDC1_HK_sensor"/>
    <property type="match status" value="1"/>
</dbReference>
<keyword evidence="10" id="KW-0548">Nucleotidyltransferase</keyword>
<comment type="caution">
    <text evidence="10">The sequence shown here is derived from an EMBL/GenBank/DDBJ whole genome shotgun (WGS) entry which is preliminary data.</text>
</comment>
<dbReference type="Gene3D" id="6.10.340.10">
    <property type="match status" value="1"/>
</dbReference>
<keyword evidence="4 8" id="KW-0812">Transmembrane</keyword>
<dbReference type="Pfam" id="PF02743">
    <property type="entry name" value="dCache_1"/>
    <property type="match status" value="1"/>
</dbReference>